<sequence length="87" mass="9198">MRSFITVAGFAALSFMAPAQASAPWEAACADKMPAGIPGQGWTNIADDCTRLVFCQKMDNQGTADLGQMGCFGFTPEQTSPSRHSHG</sequence>
<keyword evidence="1" id="KW-0732">Signal</keyword>
<organism evidence="2 3">
    <name type="scientific">Bosea psychrotolerans</name>
    <dbReference type="NCBI Taxonomy" id="1871628"/>
    <lineage>
        <taxon>Bacteria</taxon>
        <taxon>Pseudomonadati</taxon>
        <taxon>Pseudomonadota</taxon>
        <taxon>Alphaproteobacteria</taxon>
        <taxon>Hyphomicrobiales</taxon>
        <taxon>Boseaceae</taxon>
        <taxon>Bosea</taxon>
    </lineage>
</organism>
<evidence type="ECO:0000313" key="2">
    <source>
        <dbReference type="EMBL" id="POR46474.1"/>
    </source>
</evidence>
<evidence type="ECO:0000313" key="3">
    <source>
        <dbReference type="Proteomes" id="UP000236919"/>
    </source>
</evidence>
<feature type="signal peptide" evidence="1">
    <location>
        <begin position="1"/>
        <end position="21"/>
    </location>
</feature>
<dbReference type="Proteomes" id="UP000236919">
    <property type="component" value="Unassembled WGS sequence"/>
</dbReference>
<dbReference type="OrthoDB" id="8164056at2"/>
<dbReference type="RefSeq" id="WP_103721019.1">
    <property type="nucleotide sequence ID" value="NZ_PQFZ01000024.1"/>
</dbReference>
<name>A0A2S4LVL6_9HYPH</name>
<keyword evidence="3" id="KW-1185">Reference proteome</keyword>
<evidence type="ECO:0000256" key="1">
    <source>
        <dbReference type="SAM" id="SignalP"/>
    </source>
</evidence>
<proteinExistence type="predicted"/>
<gene>
    <name evidence="2" type="ORF">CYD53_1242</name>
</gene>
<feature type="chain" id="PRO_5015764566" evidence="1">
    <location>
        <begin position="22"/>
        <end position="87"/>
    </location>
</feature>
<dbReference type="AlphaFoldDB" id="A0A2S4LVL6"/>
<protein>
    <submittedName>
        <fullName evidence="2">Uncharacterized protein</fullName>
    </submittedName>
</protein>
<accession>A0A2S4LVL6</accession>
<reference evidence="2 3" key="1">
    <citation type="submission" date="2018-01" db="EMBL/GenBank/DDBJ databases">
        <title>Genomic Encyclopedia of Type Strains, Phase III (KMG-III): the genomes of soil and plant-associated and newly described type strains.</title>
        <authorList>
            <person name="Whitman W."/>
        </authorList>
    </citation>
    <scope>NUCLEOTIDE SEQUENCE [LARGE SCALE GENOMIC DNA]</scope>
    <source>
        <strain evidence="2 3">1131</strain>
    </source>
</reference>
<comment type="caution">
    <text evidence="2">The sequence shown here is derived from an EMBL/GenBank/DDBJ whole genome shotgun (WGS) entry which is preliminary data.</text>
</comment>
<dbReference type="EMBL" id="PQFZ01000024">
    <property type="protein sequence ID" value="POR46474.1"/>
    <property type="molecule type" value="Genomic_DNA"/>
</dbReference>